<dbReference type="InterPro" id="IPR045229">
    <property type="entry name" value="TPP_enz"/>
</dbReference>
<comment type="cofactor">
    <cofactor evidence="1">
        <name>thiamine diphosphate</name>
        <dbReference type="ChEBI" id="CHEBI:58937"/>
    </cofactor>
</comment>
<organism evidence="5 6">
    <name type="scientific">Limulus polyphemus</name>
    <name type="common">Atlantic horseshoe crab</name>
    <dbReference type="NCBI Taxonomy" id="6850"/>
    <lineage>
        <taxon>Eukaryota</taxon>
        <taxon>Metazoa</taxon>
        <taxon>Ecdysozoa</taxon>
        <taxon>Arthropoda</taxon>
        <taxon>Chelicerata</taxon>
        <taxon>Merostomata</taxon>
        <taxon>Xiphosura</taxon>
        <taxon>Limulidae</taxon>
        <taxon>Limulus</taxon>
    </lineage>
</organism>
<keyword evidence="3" id="KW-0472">Membrane</keyword>
<reference evidence="6" key="1">
    <citation type="submission" date="2025-08" db="UniProtKB">
        <authorList>
            <consortium name="RefSeq"/>
        </authorList>
    </citation>
    <scope>IDENTIFICATION</scope>
    <source>
        <tissue evidence="6">Muscle</tissue>
    </source>
</reference>
<accession>A0ABM1BH74</accession>
<feature type="non-terminal residue" evidence="6">
    <location>
        <position position="279"/>
    </location>
</feature>
<protein>
    <submittedName>
        <fullName evidence="6">Acetolactate synthase-like protein</fullName>
    </submittedName>
</protein>
<feature type="domain" description="Thiamine pyrophosphate enzyme N-terminal TPP-binding" evidence="4">
    <location>
        <begin position="61"/>
        <end position="176"/>
    </location>
</feature>
<dbReference type="SUPFAM" id="SSF52518">
    <property type="entry name" value="Thiamin diphosphate-binding fold (THDP-binding)"/>
    <property type="match status" value="1"/>
</dbReference>
<dbReference type="RefSeq" id="XP_013781934.1">
    <property type="nucleotide sequence ID" value="XM_013926480.2"/>
</dbReference>
<sequence length="279" mass="30129">MCENVEPLRAIMIEISTIMLLITSVACVFLLVIGITLMILAKRLGIFYQLKHSVHDTSERHGGELVAQTLKEHGVKFIFTLVGGHISPILVAAEKCGIRVVDTRHEATAVFAADAVARLSGSVGVAAVTAGPGLTNSVTAVKNAQMAESPVLLISGASASILKGRGALQDIDQMSLLKSLCKFTASVTTVRDIISTLKKAIKVSQSGTPGPVFIEFPIDVLYPYHIVKKEIGLKEAKTLTHQITNWYLQKYLDNIFAGGFEQHDMTPLPVEILQANQNK</sequence>
<dbReference type="Pfam" id="PF02776">
    <property type="entry name" value="TPP_enzyme_N"/>
    <property type="match status" value="1"/>
</dbReference>
<evidence type="ECO:0000313" key="5">
    <source>
        <dbReference type="Proteomes" id="UP000694941"/>
    </source>
</evidence>
<gene>
    <name evidence="6" type="primary">LOC106466229</name>
</gene>
<dbReference type="InterPro" id="IPR029061">
    <property type="entry name" value="THDP-binding"/>
</dbReference>
<keyword evidence="5" id="KW-1185">Reference proteome</keyword>
<comment type="similarity">
    <text evidence="2">Belongs to the TPP enzyme family.</text>
</comment>
<dbReference type="PANTHER" id="PTHR18968:SF166">
    <property type="entry name" value="2-HYDROXYACYL-COA LYASE 2"/>
    <property type="match status" value="1"/>
</dbReference>
<name>A0ABM1BH74_LIMPO</name>
<dbReference type="PANTHER" id="PTHR18968">
    <property type="entry name" value="THIAMINE PYROPHOSPHATE ENZYMES"/>
    <property type="match status" value="1"/>
</dbReference>
<evidence type="ECO:0000256" key="1">
    <source>
        <dbReference type="ARBA" id="ARBA00001964"/>
    </source>
</evidence>
<proteinExistence type="inferred from homology"/>
<dbReference type="Gene3D" id="3.40.50.970">
    <property type="match status" value="1"/>
</dbReference>
<keyword evidence="3" id="KW-0812">Transmembrane</keyword>
<evidence type="ECO:0000313" key="6">
    <source>
        <dbReference type="RefSeq" id="XP_013781934.1"/>
    </source>
</evidence>
<evidence type="ECO:0000256" key="2">
    <source>
        <dbReference type="ARBA" id="ARBA00007812"/>
    </source>
</evidence>
<feature type="transmembrane region" description="Helical" evidence="3">
    <location>
        <begin position="18"/>
        <end position="41"/>
    </location>
</feature>
<evidence type="ECO:0000256" key="3">
    <source>
        <dbReference type="SAM" id="Phobius"/>
    </source>
</evidence>
<keyword evidence="3" id="KW-1133">Transmembrane helix</keyword>
<dbReference type="InterPro" id="IPR012001">
    <property type="entry name" value="Thiamin_PyroP_enz_TPP-bd_dom"/>
</dbReference>
<dbReference type="CDD" id="cd07035">
    <property type="entry name" value="TPP_PYR_POX_like"/>
    <property type="match status" value="1"/>
</dbReference>
<evidence type="ECO:0000259" key="4">
    <source>
        <dbReference type="Pfam" id="PF02776"/>
    </source>
</evidence>
<dbReference type="Proteomes" id="UP000694941">
    <property type="component" value="Unplaced"/>
</dbReference>
<dbReference type="GeneID" id="106466229"/>